<dbReference type="InterPro" id="IPR001661">
    <property type="entry name" value="Glyco_hydro_37"/>
</dbReference>
<dbReference type="GO" id="GO:0005993">
    <property type="term" value="P:trehalose catabolic process"/>
    <property type="evidence" value="ECO:0007669"/>
    <property type="project" value="TreeGrafter"/>
</dbReference>
<reference evidence="2 3" key="1">
    <citation type="submission" date="2018-09" db="EMBL/GenBank/DDBJ databases">
        <title>Mesorhizobium carmichaelinearum sp. nov. isolated from Carmichaelinea spp. root nodules in New Zealand.</title>
        <authorList>
            <person name="De Meyer S.E."/>
        </authorList>
    </citation>
    <scope>NUCLEOTIDE SEQUENCE [LARGE SCALE GENOMIC DNA]</scope>
    <source>
        <strain evidence="2 3">ICMP19557</strain>
    </source>
</reference>
<protein>
    <submittedName>
        <fullName evidence="2">Alpha,alpha-trehalase</fullName>
    </submittedName>
</protein>
<evidence type="ECO:0000313" key="3">
    <source>
        <dbReference type="Proteomes" id="UP000272706"/>
    </source>
</evidence>
<evidence type="ECO:0000256" key="1">
    <source>
        <dbReference type="SAM" id="MobiDB-lite"/>
    </source>
</evidence>
<dbReference type="AlphaFoldDB" id="A0A3A5K523"/>
<proteinExistence type="predicted"/>
<accession>A0A3A5K523</accession>
<dbReference type="InterPro" id="IPR008928">
    <property type="entry name" value="6-hairpin_glycosidase_sf"/>
</dbReference>
<organism evidence="2 3">
    <name type="scientific">Mesorhizobium waimense</name>
    <dbReference type="NCBI Taxonomy" id="1300307"/>
    <lineage>
        <taxon>Bacteria</taxon>
        <taxon>Pseudomonadati</taxon>
        <taxon>Pseudomonadota</taxon>
        <taxon>Alphaproteobacteria</taxon>
        <taxon>Hyphomicrobiales</taxon>
        <taxon>Phyllobacteriaceae</taxon>
        <taxon>Mesorhizobium</taxon>
    </lineage>
</organism>
<name>A0A3A5K523_9HYPH</name>
<dbReference type="Proteomes" id="UP000272706">
    <property type="component" value="Unassembled WGS sequence"/>
</dbReference>
<dbReference type="GO" id="GO:0004555">
    <property type="term" value="F:alpha,alpha-trehalase activity"/>
    <property type="evidence" value="ECO:0007669"/>
    <property type="project" value="InterPro"/>
</dbReference>
<dbReference type="SUPFAM" id="SSF48208">
    <property type="entry name" value="Six-hairpin glycosidases"/>
    <property type="match status" value="1"/>
</dbReference>
<dbReference type="OrthoDB" id="106887at2"/>
<dbReference type="PANTHER" id="PTHR23403:SF6">
    <property type="entry name" value="CYTOSOLIC NEUTRAL TREHALASE-RELATED"/>
    <property type="match status" value="1"/>
</dbReference>
<gene>
    <name evidence="2" type="ORF">D3227_35260</name>
</gene>
<feature type="compositionally biased region" description="Basic and acidic residues" evidence="1">
    <location>
        <begin position="18"/>
        <end position="31"/>
    </location>
</feature>
<dbReference type="RefSeq" id="WP_120018740.1">
    <property type="nucleotide sequence ID" value="NZ_QZWZ01000057.1"/>
</dbReference>
<dbReference type="Gene3D" id="1.50.10.10">
    <property type="match status" value="1"/>
</dbReference>
<feature type="region of interest" description="Disordered" evidence="1">
    <location>
        <begin position="1"/>
        <end position="31"/>
    </location>
</feature>
<evidence type="ECO:0000313" key="2">
    <source>
        <dbReference type="EMBL" id="RJT27872.1"/>
    </source>
</evidence>
<keyword evidence="3" id="KW-1185">Reference proteome</keyword>
<dbReference type="PRINTS" id="PR00744">
    <property type="entry name" value="GLHYDRLASE37"/>
</dbReference>
<dbReference type="Pfam" id="PF01204">
    <property type="entry name" value="Trehalase"/>
    <property type="match status" value="2"/>
</dbReference>
<comment type="caution">
    <text evidence="2">The sequence shown here is derived from an EMBL/GenBank/DDBJ whole genome shotgun (WGS) entry which is preliminary data.</text>
</comment>
<dbReference type="InterPro" id="IPR012341">
    <property type="entry name" value="6hp_glycosidase-like_sf"/>
</dbReference>
<dbReference type="EMBL" id="QZWZ01000057">
    <property type="protein sequence ID" value="RJT27872.1"/>
    <property type="molecule type" value="Genomic_DNA"/>
</dbReference>
<dbReference type="PANTHER" id="PTHR23403">
    <property type="entry name" value="TREHALASE"/>
    <property type="match status" value="1"/>
</dbReference>
<sequence length="423" mass="48377">MPRHWSQEPHWLSTADGPRSERTQSRRSRMKESSSMEILDYIEAYWPRIVRNVSVDEGTLIGLPRPYMAPAEDPIFQEMFYWDSYFTAVGLSGTPREQLVVDMAENMVAMLRRFGMIPNASRLYFLSRSQPPLSTAMFRLAFETKEARGDADACAFLAEAMNLAALEHRSVWLGEIHPHIRRVHAGLSRYFDANYTDELASFESGWDRSTRCQNRWLDHLPICLNSVLYLREIDLEWASRRLGDDESADAWRSAADARAASVRDLMWDETAGLFFDFDYVAGKRDGVATLAAFFPLWSGLASQSEADRMVGEWLPKFSQPGGLATSLTARDGHQWAWPNGWAPLQWIVVAGLERYGFREEAMRIMRAWCDTCVLSFEKTGAMWEKYNVVEVGSPPVDDRYGSVSGFGWTNAVFLDFHRRLGDR</sequence>